<dbReference type="Proteomes" id="UP000792457">
    <property type="component" value="Unassembled WGS sequence"/>
</dbReference>
<dbReference type="EMBL" id="KZ309122">
    <property type="protein sequence ID" value="KAG8237082.1"/>
    <property type="molecule type" value="Genomic_DNA"/>
</dbReference>
<dbReference type="OrthoDB" id="6367910at2759"/>
<organism evidence="2 3">
    <name type="scientific">Ladona fulva</name>
    <name type="common">Scarce chaser dragonfly</name>
    <name type="synonym">Libellula fulva</name>
    <dbReference type="NCBI Taxonomy" id="123851"/>
    <lineage>
        <taxon>Eukaryota</taxon>
        <taxon>Metazoa</taxon>
        <taxon>Ecdysozoa</taxon>
        <taxon>Arthropoda</taxon>
        <taxon>Hexapoda</taxon>
        <taxon>Insecta</taxon>
        <taxon>Pterygota</taxon>
        <taxon>Palaeoptera</taxon>
        <taxon>Odonata</taxon>
        <taxon>Epiprocta</taxon>
        <taxon>Anisoptera</taxon>
        <taxon>Libelluloidea</taxon>
        <taxon>Libellulidae</taxon>
        <taxon>Ladona</taxon>
    </lineage>
</organism>
<dbReference type="GO" id="GO:0005549">
    <property type="term" value="F:odorant binding"/>
    <property type="evidence" value="ECO:0007669"/>
    <property type="project" value="InterPro"/>
</dbReference>
<dbReference type="AlphaFoldDB" id="A0A8K0P8I5"/>
<feature type="region of interest" description="Disordered" evidence="1">
    <location>
        <begin position="129"/>
        <end position="161"/>
    </location>
</feature>
<dbReference type="Gene3D" id="1.10.8.10">
    <property type="entry name" value="DNA helicase RuvA subunit, C-terminal domain"/>
    <property type="match status" value="1"/>
</dbReference>
<proteinExistence type="predicted"/>
<keyword evidence="3" id="KW-1185">Reference proteome</keyword>
<gene>
    <name evidence="2" type="ORF">J437_LFUL005189</name>
</gene>
<feature type="compositionally biased region" description="Polar residues" evidence="1">
    <location>
        <begin position="131"/>
        <end position="155"/>
    </location>
</feature>
<dbReference type="CDD" id="cd14362">
    <property type="entry name" value="CUE_TAB2_TAB3"/>
    <property type="match status" value="1"/>
</dbReference>
<name>A0A8K0P8I5_LADFU</name>
<evidence type="ECO:0008006" key="4">
    <source>
        <dbReference type="Google" id="ProtNLM"/>
    </source>
</evidence>
<dbReference type="SUPFAM" id="SSF47565">
    <property type="entry name" value="Insect pheromone/odorant-binding proteins"/>
    <property type="match status" value="1"/>
</dbReference>
<dbReference type="InterPro" id="IPR041911">
    <property type="entry name" value="TAB2/3_CUE"/>
</dbReference>
<evidence type="ECO:0000313" key="3">
    <source>
        <dbReference type="Proteomes" id="UP000792457"/>
    </source>
</evidence>
<comment type="caution">
    <text evidence="2">The sequence shown here is derived from an EMBL/GenBank/DDBJ whole genome shotgun (WGS) entry which is preliminary data.</text>
</comment>
<evidence type="ECO:0000256" key="1">
    <source>
        <dbReference type="SAM" id="MobiDB-lite"/>
    </source>
</evidence>
<feature type="region of interest" description="Disordered" evidence="1">
    <location>
        <begin position="441"/>
        <end position="465"/>
    </location>
</feature>
<feature type="region of interest" description="Disordered" evidence="1">
    <location>
        <begin position="484"/>
        <end position="687"/>
    </location>
</feature>
<reference evidence="2" key="2">
    <citation type="submission" date="2017-10" db="EMBL/GenBank/DDBJ databases">
        <title>Ladona fulva Genome sequencing and assembly.</title>
        <authorList>
            <person name="Murali S."/>
            <person name="Richards S."/>
            <person name="Bandaranaike D."/>
            <person name="Bellair M."/>
            <person name="Blankenburg K."/>
            <person name="Chao H."/>
            <person name="Dinh H."/>
            <person name="Doddapaneni H."/>
            <person name="Dugan-Rocha S."/>
            <person name="Elkadiri S."/>
            <person name="Gnanaolivu R."/>
            <person name="Hernandez B."/>
            <person name="Skinner E."/>
            <person name="Javaid M."/>
            <person name="Lee S."/>
            <person name="Li M."/>
            <person name="Ming W."/>
            <person name="Munidasa M."/>
            <person name="Muniz J."/>
            <person name="Nguyen L."/>
            <person name="Hughes D."/>
            <person name="Osuji N."/>
            <person name="Pu L.-L."/>
            <person name="Puazo M."/>
            <person name="Qu C."/>
            <person name="Quiroz J."/>
            <person name="Raj R."/>
            <person name="Weissenberger G."/>
            <person name="Xin Y."/>
            <person name="Zou X."/>
            <person name="Han Y."/>
            <person name="Worley K."/>
            <person name="Muzny D."/>
            <person name="Gibbs R."/>
        </authorList>
    </citation>
    <scope>NUCLEOTIDE SEQUENCE</scope>
    <source>
        <strain evidence="2">Sampled in the wild</strain>
    </source>
</reference>
<accession>A0A8K0P8I5</accession>
<feature type="compositionally biased region" description="Polar residues" evidence="1">
    <location>
        <begin position="534"/>
        <end position="548"/>
    </location>
</feature>
<feature type="compositionally biased region" description="Polar residues" evidence="1">
    <location>
        <begin position="561"/>
        <end position="571"/>
    </location>
</feature>
<evidence type="ECO:0000313" key="2">
    <source>
        <dbReference type="EMBL" id="KAG8237082.1"/>
    </source>
</evidence>
<feature type="non-terminal residue" evidence="2">
    <location>
        <position position="1"/>
    </location>
</feature>
<feature type="region of interest" description="Disordered" evidence="1">
    <location>
        <begin position="392"/>
        <end position="417"/>
    </location>
</feature>
<reference evidence="2" key="1">
    <citation type="submission" date="2013-04" db="EMBL/GenBank/DDBJ databases">
        <authorList>
            <person name="Qu J."/>
            <person name="Murali S.C."/>
            <person name="Bandaranaike D."/>
            <person name="Bellair M."/>
            <person name="Blankenburg K."/>
            <person name="Chao H."/>
            <person name="Dinh H."/>
            <person name="Doddapaneni H."/>
            <person name="Downs B."/>
            <person name="Dugan-Rocha S."/>
            <person name="Elkadiri S."/>
            <person name="Gnanaolivu R.D."/>
            <person name="Hernandez B."/>
            <person name="Javaid M."/>
            <person name="Jayaseelan J.C."/>
            <person name="Lee S."/>
            <person name="Li M."/>
            <person name="Ming W."/>
            <person name="Munidasa M."/>
            <person name="Muniz J."/>
            <person name="Nguyen L."/>
            <person name="Ongeri F."/>
            <person name="Osuji N."/>
            <person name="Pu L.-L."/>
            <person name="Puazo M."/>
            <person name="Qu C."/>
            <person name="Quiroz J."/>
            <person name="Raj R."/>
            <person name="Weissenberger G."/>
            <person name="Xin Y."/>
            <person name="Zou X."/>
            <person name="Han Y."/>
            <person name="Richards S."/>
            <person name="Worley K."/>
            <person name="Muzny D."/>
            <person name="Gibbs R."/>
        </authorList>
    </citation>
    <scope>NUCLEOTIDE SEQUENCE</scope>
    <source>
        <strain evidence="2">Sampled in the wild</strain>
    </source>
</reference>
<feature type="compositionally biased region" description="Low complexity" evidence="1">
    <location>
        <begin position="549"/>
        <end position="560"/>
    </location>
</feature>
<dbReference type="InterPro" id="IPR036728">
    <property type="entry name" value="PBP_GOBP_sf"/>
</dbReference>
<feature type="compositionally biased region" description="Polar residues" evidence="1">
    <location>
        <begin position="636"/>
        <end position="657"/>
    </location>
</feature>
<sequence length="687" mass="74424">MADRSNFFIMQLFHEMKQRFPAIPDRVISECIRQNFNNKEICEAVLNVKNCFYSSYSRLFPSPHMPKMLPTSSSGGGSAVSATETSSNESDAISSICNDNSCVTSGSSAKSEAERSDKKEVVQERLDSFIGSVTTSQDPVPSRTSLSANGASPGNESEKTYSEAFEVPTNFRLQLSQAGCGRGIGGGCCCRDAENVPFHGHYQGIPGMINGIQGMRNIGQQPPIDSPVLPSISENLVTDGLGDESLCQEGREANSSTRATGTRSKYSSYLAGGVSVPGVRPPPTHLPDNVFERTFQQMHDLGPASSVGEMPNIEPVRPIYKPPYLHTIDRESYMDSNHDGRLVVDFDERMSHEVRSKSLEDLFVSLNCRLSTTTGGAPNFQDCKDEARFDISGKGQTTTSSTVKVSASSPISSPSKWKQANMPVLQPTPVFAGQSHFQGMKDSPPFMGRPTTPTNHLSTSVSPTSLLPMETPLSYRLKLRVIQPSSDPLPPIDIRSSSQSELQIRIGGSGMSSSSCYGPVTNSSKSQPPPPSGKNVSPNQPNTSHMHTQNQNNNPQFQANRSGKQQFQSPLTPLREQGEWPPYPSTPLARHGNIPSRLNVDSVSDDSKAHTFDDDDNKDPGTGARYTREHHPWTHPNISTPSSSGFPPLGPTNSQPSGDMGGGPQRAPSPSSHDHTKTTCKHVSQCR</sequence>
<protein>
    <recommendedName>
        <fullName evidence="4">CUE domain-containing protein</fullName>
    </recommendedName>
</protein>